<dbReference type="EMBL" id="CAFAAR010000001">
    <property type="protein sequence ID" value="CAB4793322.1"/>
    <property type="molecule type" value="Genomic_DNA"/>
</dbReference>
<dbReference type="EMBL" id="CAEZWS010000083">
    <property type="protein sequence ID" value="CAB4673026.1"/>
    <property type="molecule type" value="Genomic_DNA"/>
</dbReference>
<dbReference type="Gene3D" id="3.60.120.10">
    <property type="entry name" value="Anthranilate synthase"/>
    <property type="match status" value="1"/>
</dbReference>
<dbReference type="PRINTS" id="PR00095">
    <property type="entry name" value="ANTSNTHASEI"/>
</dbReference>
<dbReference type="InterPro" id="IPR005801">
    <property type="entry name" value="ADC_synthase"/>
</dbReference>
<evidence type="ECO:0000313" key="2">
    <source>
        <dbReference type="EMBL" id="CAB4596441.1"/>
    </source>
</evidence>
<dbReference type="EMBL" id="CAFBPG010000007">
    <property type="protein sequence ID" value="CAB5003671.1"/>
    <property type="molecule type" value="Genomic_DNA"/>
</dbReference>
<dbReference type="SUPFAM" id="SSF56322">
    <property type="entry name" value="ADC synthase"/>
    <property type="match status" value="1"/>
</dbReference>
<dbReference type="EMBL" id="CAFBOE010000079">
    <property type="protein sequence ID" value="CAB4978210.1"/>
    <property type="molecule type" value="Genomic_DNA"/>
</dbReference>
<dbReference type="GO" id="GO:0046820">
    <property type="term" value="F:4-amino-4-deoxychorismate synthase activity"/>
    <property type="evidence" value="ECO:0007669"/>
    <property type="project" value="TreeGrafter"/>
</dbReference>
<dbReference type="EMBL" id="CAEZXT010000012">
    <property type="protein sequence ID" value="CAB4692315.1"/>
    <property type="molecule type" value="Genomic_DNA"/>
</dbReference>
<dbReference type="InterPro" id="IPR015890">
    <property type="entry name" value="Chorismate_C"/>
</dbReference>
<reference evidence="10" key="1">
    <citation type="submission" date="2020-05" db="EMBL/GenBank/DDBJ databases">
        <authorList>
            <person name="Chiriac C."/>
            <person name="Salcher M."/>
            <person name="Ghai R."/>
            <person name="Kavagutti S V."/>
        </authorList>
    </citation>
    <scope>NUCLEOTIDE SEQUENCE</scope>
</reference>
<dbReference type="PANTHER" id="PTHR11236:SF50">
    <property type="entry name" value="AMINODEOXYCHORISMATE SYNTHASE COMPONENT 1"/>
    <property type="match status" value="1"/>
</dbReference>
<organism evidence="10">
    <name type="scientific">freshwater metagenome</name>
    <dbReference type="NCBI Taxonomy" id="449393"/>
    <lineage>
        <taxon>unclassified sequences</taxon>
        <taxon>metagenomes</taxon>
        <taxon>ecological metagenomes</taxon>
    </lineage>
</organism>
<evidence type="ECO:0000313" key="4">
    <source>
        <dbReference type="EMBL" id="CAB4692315.1"/>
    </source>
</evidence>
<evidence type="ECO:0000259" key="1">
    <source>
        <dbReference type="Pfam" id="PF00425"/>
    </source>
</evidence>
<evidence type="ECO:0000313" key="5">
    <source>
        <dbReference type="EMBL" id="CAB4783150.1"/>
    </source>
</evidence>
<name>A0A6J7PF69_9ZZZZ</name>
<dbReference type="EMBL" id="CAEZZZ010000066">
    <property type="protein sequence ID" value="CAB4783150.1"/>
    <property type="molecule type" value="Genomic_DNA"/>
</dbReference>
<dbReference type="PANTHER" id="PTHR11236">
    <property type="entry name" value="AMINOBENZOATE/ANTHRANILATE SYNTHASE"/>
    <property type="match status" value="1"/>
</dbReference>
<dbReference type="EMBL" id="CAEZUA010000098">
    <property type="protein sequence ID" value="CAB4596441.1"/>
    <property type="molecule type" value="Genomic_DNA"/>
</dbReference>
<evidence type="ECO:0000313" key="6">
    <source>
        <dbReference type="EMBL" id="CAB4793322.1"/>
    </source>
</evidence>
<dbReference type="EMBL" id="CAFBMI010000025">
    <property type="protein sequence ID" value="CAB4896804.1"/>
    <property type="molecule type" value="Genomic_DNA"/>
</dbReference>
<proteinExistence type="predicted"/>
<evidence type="ECO:0000313" key="7">
    <source>
        <dbReference type="EMBL" id="CAB4847092.1"/>
    </source>
</evidence>
<dbReference type="AlphaFoldDB" id="A0A6J7PF69"/>
<sequence length="328" mass="35259">MDGRLATGLEEISKDPADLDKPGFWAVTSTFEGAWTCARFSRVIDSPFPSMEIEWEKLLGKWSTSQSEEQYMEVVKQIQKRISSGWVYQVNACRQMSIPIGSDSSLSALMENLLQNNPAPYASYLQLPGITIASASPELLLQRNGADVLSAPIKGTMAPTPTPIEFSVKDQAENVMIVDLIRNDLGQICIPGSVDVPRLLATEEHPGVTHLVSDVAGQLLPGISWLRIGQALMPPGSVSGAPKSSAVETITALEQLPRGPYCGALGWVQGAEALLSVAIRIFWCNNDGVLRFGTGAGITWGSDAKSEWEETQLKASRLVGIAGGDFDG</sequence>
<dbReference type="InterPro" id="IPR019999">
    <property type="entry name" value="Anth_synth_I-like"/>
</dbReference>
<protein>
    <submittedName>
        <fullName evidence="10">Unannotated protein</fullName>
    </submittedName>
</protein>
<evidence type="ECO:0000313" key="3">
    <source>
        <dbReference type="EMBL" id="CAB4673026.1"/>
    </source>
</evidence>
<evidence type="ECO:0000313" key="8">
    <source>
        <dbReference type="EMBL" id="CAB4896804.1"/>
    </source>
</evidence>
<accession>A0A6J7PF69</accession>
<dbReference type="EMBL" id="CAFBJH010000002">
    <property type="protein sequence ID" value="CAB4847092.1"/>
    <property type="molecule type" value="Genomic_DNA"/>
</dbReference>
<dbReference type="GO" id="GO:0000162">
    <property type="term" value="P:L-tryptophan biosynthetic process"/>
    <property type="evidence" value="ECO:0007669"/>
    <property type="project" value="TreeGrafter"/>
</dbReference>
<gene>
    <name evidence="2" type="ORF">UFOPK1773_01124</name>
    <name evidence="3" type="ORF">UFOPK2288_01135</name>
    <name evidence="4" type="ORF">UFOPK2589_00348</name>
    <name evidence="5" type="ORF">UFOPK2931_00918</name>
    <name evidence="6" type="ORF">UFOPK3056_00002</name>
    <name evidence="7" type="ORF">UFOPK3287_00056</name>
    <name evidence="8" type="ORF">UFOPK3558_00462</name>
    <name evidence="9" type="ORF">UFOPK3916_00854</name>
    <name evidence="10" type="ORF">UFOPK4074_00195</name>
</gene>
<feature type="domain" description="Chorismate-utilising enzyme C-terminal" evidence="1">
    <location>
        <begin position="68"/>
        <end position="314"/>
    </location>
</feature>
<dbReference type="Pfam" id="PF00425">
    <property type="entry name" value="Chorismate_bind"/>
    <property type="match status" value="1"/>
</dbReference>
<evidence type="ECO:0000313" key="10">
    <source>
        <dbReference type="EMBL" id="CAB5003671.1"/>
    </source>
</evidence>
<evidence type="ECO:0000313" key="9">
    <source>
        <dbReference type="EMBL" id="CAB4978210.1"/>
    </source>
</evidence>